<dbReference type="OrthoDB" id="555504at2"/>
<proteinExistence type="predicted"/>
<dbReference type="GeneID" id="60821978"/>
<sequence length="122" mass="13982">MMEILDGFPANVVAVHGNGKLTRDDYEKVLIPAIDAVLTGREKVRLYYELGPDFTITSMEPGALWDDFKLGVSHYLKWESVALVTDHDWVRHSINVFRFLVPGQIRTFTMSQSREAREWIVG</sequence>
<dbReference type="InterPro" id="IPR021866">
    <property type="entry name" value="SpoIIAA-like"/>
</dbReference>
<dbReference type="Gene3D" id="3.40.50.10600">
    <property type="entry name" value="SpoIIaa-like domains"/>
    <property type="match status" value="1"/>
</dbReference>
<organism evidence="1 2">
    <name type="scientific">Cupriavidus metallidurans</name>
    <dbReference type="NCBI Taxonomy" id="119219"/>
    <lineage>
        <taxon>Bacteria</taxon>
        <taxon>Pseudomonadati</taxon>
        <taxon>Pseudomonadota</taxon>
        <taxon>Betaproteobacteria</taxon>
        <taxon>Burkholderiales</taxon>
        <taxon>Burkholderiaceae</taxon>
        <taxon>Cupriavidus</taxon>
    </lineage>
</organism>
<dbReference type="Proteomes" id="UP000253772">
    <property type="component" value="Chromosome c1"/>
</dbReference>
<accession>A0A132HJ25</accession>
<reference evidence="1 2" key="1">
    <citation type="submission" date="2019-03" db="EMBL/GenBank/DDBJ databases">
        <title>Comparative insights into the high quality Complete genome sequence of highly metal resistant Cupriavidus metallidurans strain BS1 isolated from a gold-copper mine.</title>
        <authorList>
            <person name="Mazhar H.S."/>
            <person name="Rensing C."/>
        </authorList>
    </citation>
    <scope>NUCLEOTIDE SEQUENCE [LARGE SCALE GENOMIC DNA]</scope>
    <source>
        <strain evidence="1 2">BS1</strain>
    </source>
</reference>
<name>A0A132HJ25_9BURK</name>
<dbReference type="AlphaFoldDB" id="A0A132HJ25"/>
<gene>
    <name evidence="1" type="ORF">DDF84_005645</name>
</gene>
<dbReference type="InterPro" id="IPR038396">
    <property type="entry name" value="SpoIIAA-like_sf"/>
</dbReference>
<protein>
    <submittedName>
        <fullName evidence="1">STAS/SEC14 domain-containing protein</fullName>
    </submittedName>
</protein>
<dbReference type="Pfam" id="PF11964">
    <property type="entry name" value="SpoIIAA-like"/>
    <property type="match status" value="1"/>
</dbReference>
<dbReference type="EMBL" id="CP037900">
    <property type="protein sequence ID" value="QBP09278.1"/>
    <property type="molecule type" value="Genomic_DNA"/>
</dbReference>
<dbReference type="RefSeq" id="WP_017514851.1">
    <property type="nucleotide sequence ID" value="NZ_CP037900.1"/>
</dbReference>
<dbReference type="InterPro" id="IPR036513">
    <property type="entry name" value="STAS_dom_sf"/>
</dbReference>
<dbReference type="SUPFAM" id="SSF52091">
    <property type="entry name" value="SpoIIaa-like"/>
    <property type="match status" value="1"/>
</dbReference>
<evidence type="ECO:0000313" key="1">
    <source>
        <dbReference type="EMBL" id="QBP09278.1"/>
    </source>
</evidence>
<evidence type="ECO:0000313" key="2">
    <source>
        <dbReference type="Proteomes" id="UP000253772"/>
    </source>
</evidence>